<reference evidence="1 2" key="1">
    <citation type="submission" date="2013-12" db="EMBL/GenBank/DDBJ databases">
        <authorList>
            <consortium name="DOE Joint Genome Institute"/>
            <person name="Muyzer G."/>
            <person name="Huntemann M."/>
            <person name="Han J."/>
            <person name="Chen A."/>
            <person name="Kyrpides N."/>
            <person name="Mavromatis K."/>
            <person name="Markowitz V."/>
            <person name="Palaniappan K."/>
            <person name="Ivanova N."/>
            <person name="Schaumberg A."/>
            <person name="Pati A."/>
            <person name="Liolios K."/>
            <person name="Nordberg H.P."/>
            <person name="Cantor M.N."/>
            <person name="Hua S.X."/>
            <person name="Woyke T."/>
        </authorList>
    </citation>
    <scope>NUCLEOTIDE SEQUENCE [LARGE SCALE GENOMIC DNA]</scope>
    <source>
        <strain evidence="1 2">ARh 1</strain>
    </source>
</reference>
<organism evidence="1 2">
    <name type="scientific">Thioalkalivibrio paradoxus ARh 1</name>
    <dbReference type="NCBI Taxonomy" id="713585"/>
    <lineage>
        <taxon>Bacteria</taxon>
        <taxon>Pseudomonadati</taxon>
        <taxon>Pseudomonadota</taxon>
        <taxon>Gammaproteobacteria</taxon>
        <taxon>Chromatiales</taxon>
        <taxon>Ectothiorhodospiraceae</taxon>
        <taxon>Thioalkalivibrio</taxon>
    </lineage>
</organism>
<dbReference type="HOGENOM" id="CLU_526583_0_0_6"/>
<dbReference type="STRING" id="713585.THITH_03095"/>
<accession>W0DSQ4</accession>
<protein>
    <recommendedName>
        <fullName evidence="3">Tail protein</fullName>
    </recommendedName>
</protein>
<proteinExistence type="predicted"/>
<dbReference type="KEGG" id="tti:THITH_03095"/>
<keyword evidence="2" id="KW-1185">Reference proteome</keyword>
<evidence type="ECO:0008006" key="3">
    <source>
        <dbReference type="Google" id="ProtNLM"/>
    </source>
</evidence>
<dbReference type="EMBL" id="CP007029">
    <property type="protein sequence ID" value="AHE99890.1"/>
    <property type="molecule type" value="Genomic_DNA"/>
</dbReference>
<dbReference type="Proteomes" id="UP000005289">
    <property type="component" value="Chromosome"/>
</dbReference>
<name>W0DSQ4_9GAMM</name>
<dbReference type="RefSeq" id="WP_006745979.1">
    <property type="nucleotide sequence ID" value="NZ_CP007029.1"/>
</dbReference>
<dbReference type="OrthoDB" id="9177104at2"/>
<evidence type="ECO:0000313" key="1">
    <source>
        <dbReference type="EMBL" id="AHE99890.1"/>
    </source>
</evidence>
<gene>
    <name evidence="1" type="ORF">THITH_03095</name>
</gene>
<evidence type="ECO:0000313" key="2">
    <source>
        <dbReference type="Proteomes" id="UP000005289"/>
    </source>
</evidence>
<sequence length="491" mass="54902">MELLHQRIRVAPRPPASQRPVLPVLLLGHAPGRVRRPRIPDEALEQMRSVGLGPLLEERLFAAPEERALCHLPLPLNSVAEFDDIFPDAREAATDYRSILAGRRAWLPQAVTDFFANGGERLWVLRIPEDEAQAGFLPSRMLVPHDLHSLRGIALLLSLPEVGVVALPDLERLQIPANLPDIPRMRLANPEPPFLPCGAEIDNGHRERRNPGEIEHAPPPLPTGDLLRPVQYLLARHRPDVQCLFTLPLAYSDTDNADRPGLDPAALADIEAIKADSDGPQLRRLQLLFPYLRGAGYRLVSSVGALAGLQAGGARRRGIWRSVAGRPMRTDARPYPAVTLQRTLELRERPGIGVLQVNGGRVLLDDERLAVPALPPDQYTLTGRAEYRSGEVARFMGFLLRQLRALGETLAFNVDHRDPRPRLLLEDFFRRLYRQGALRGRKSEDAYRIRQITGQDAVIIFEIEVAPAFPIDRIHIAFVHRGGDWTAELRT</sequence>
<dbReference type="AlphaFoldDB" id="W0DSQ4"/>